<evidence type="ECO:0000313" key="2">
    <source>
        <dbReference type="Proteomes" id="UP000027222"/>
    </source>
</evidence>
<evidence type="ECO:0000313" key="1">
    <source>
        <dbReference type="EMBL" id="KDR79309.1"/>
    </source>
</evidence>
<dbReference type="Gene3D" id="3.40.50.410">
    <property type="entry name" value="von Willebrand factor, type A domain"/>
    <property type="match status" value="1"/>
</dbReference>
<name>A0A067THC1_GALM3</name>
<protein>
    <recommendedName>
        <fullName evidence="3">VWFA domain-containing protein</fullName>
    </recommendedName>
</protein>
<dbReference type="GO" id="GO:0004674">
    <property type="term" value="F:protein serine/threonine kinase activity"/>
    <property type="evidence" value="ECO:0007669"/>
    <property type="project" value="TreeGrafter"/>
</dbReference>
<dbReference type="PANTHER" id="PTHR47763">
    <property type="entry name" value="ALPHA-PROTEIN KINASE VWKA"/>
    <property type="match status" value="1"/>
</dbReference>
<dbReference type="InterPro" id="IPR052969">
    <property type="entry name" value="Thr-specific_kinase-like"/>
</dbReference>
<dbReference type="InterPro" id="IPR036465">
    <property type="entry name" value="vWFA_dom_sf"/>
</dbReference>
<proteinExistence type="predicted"/>
<keyword evidence="2" id="KW-1185">Reference proteome</keyword>
<dbReference type="OrthoDB" id="301415at2759"/>
<reference evidence="2" key="1">
    <citation type="journal article" date="2014" name="Proc. Natl. Acad. Sci. U.S.A.">
        <title>Extensive sampling of basidiomycete genomes demonstrates inadequacy of the white-rot/brown-rot paradigm for wood decay fungi.</title>
        <authorList>
            <person name="Riley R."/>
            <person name="Salamov A.A."/>
            <person name="Brown D.W."/>
            <person name="Nagy L.G."/>
            <person name="Floudas D."/>
            <person name="Held B.W."/>
            <person name="Levasseur A."/>
            <person name="Lombard V."/>
            <person name="Morin E."/>
            <person name="Otillar R."/>
            <person name="Lindquist E.A."/>
            <person name="Sun H."/>
            <person name="LaButti K.M."/>
            <person name="Schmutz J."/>
            <person name="Jabbour D."/>
            <person name="Luo H."/>
            <person name="Baker S.E."/>
            <person name="Pisabarro A.G."/>
            <person name="Walton J.D."/>
            <person name="Blanchette R.A."/>
            <person name="Henrissat B."/>
            <person name="Martin F."/>
            <person name="Cullen D."/>
            <person name="Hibbett D.S."/>
            <person name="Grigoriev I.V."/>
        </authorList>
    </citation>
    <scope>NUCLEOTIDE SEQUENCE [LARGE SCALE GENOMIC DNA]</scope>
    <source>
        <strain evidence="2">CBS 339.88</strain>
    </source>
</reference>
<dbReference type="Proteomes" id="UP000027222">
    <property type="component" value="Unassembled WGS sequence"/>
</dbReference>
<organism evidence="1 2">
    <name type="scientific">Galerina marginata (strain CBS 339.88)</name>
    <dbReference type="NCBI Taxonomy" id="685588"/>
    <lineage>
        <taxon>Eukaryota</taxon>
        <taxon>Fungi</taxon>
        <taxon>Dikarya</taxon>
        <taxon>Basidiomycota</taxon>
        <taxon>Agaricomycotina</taxon>
        <taxon>Agaricomycetes</taxon>
        <taxon>Agaricomycetidae</taxon>
        <taxon>Agaricales</taxon>
        <taxon>Agaricineae</taxon>
        <taxon>Strophariaceae</taxon>
        <taxon>Galerina</taxon>
    </lineage>
</organism>
<dbReference type="HOGENOM" id="CLU_055500_0_0_1"/>
<dbReference type="SUPFAM" id="SSF53300">
    <property type="entry name" value="vWA-like"/>
    <property type="match status" value="1"/>
</dbReference>
<accession>A0A067THC1</accession>
<sequence length="313" mass="34651">MPGNINMPPPSDKIVDIDVIFLLDCTESQQPYIDTVRNHVKDAIPMINSQADLKGGTARYRTIGFRDHREQGCDWLVKAHNFTADATVLADQLSSLVASGGGDGPEAQIDGLDAARRSPFRLTAKRIVMLLTDSPPHGIGEPGDSVPEDHPDALTHQKILKDYNRVNIQLDVLACVPEITYYEKAEGFYKGLTQATAGLYIPLPDPHSNPEPMKRAIVGAVLHSTNSLRTADRWEKWILAQSDRGHNAIVNDIYSQLIQEGQQRHIVTSTEHRGDITDVQYGLANVDRGFVDAIVAKTLRLQTDMKANPHMYT</sequence>
<dbReference type="PANTHER" id="PTHR47763:SF1">
    <property type="entry name" value="DUF659 DOMAIN-CONTAINING PROTEIN"/>
    <property type="match status" value="1"/>
</dbReference>
<dbReference type="EMBL" id="KL142373">
    <property type="protein sequence ID" value="KDR79309.1"/>
    <property type="molecule type" value="Genomic_DNA"/>
</dbReference>
<gene>
    <name evidence="1" type="ORF">GALMADRAFT_63585</name>
</gene>
<dbReference type="AlphaFoldDB" id="A0A067THC1"/>
<dbReference type="GO" id="GO:0005737">
    <property type="term" value="C:cytoplasm"/>
    <property type="evidence" value="ECO:0007669"/>
    <property type="project" value="TreeGrafter"/>
</dbReference>
<evidence type="ECO:0008006" key="3">
    <source>
        <dbReference type="Google" id="ProtNLM"/>
    </source>
</evidence>